<dbReference type="PROSITE" id="PS50920">
    <property type="entry name" value="SOLCAR"/>
    <property type="match status" value="1"/>
</dbReference>
<proteinExistence type="inferred from homology"/>
<dbReference type="InterPro" id="IPR018108">
    <property type="entry name" value="MCP_transmembrane"/>
</dbReference>
<dbReference type="Pfam" id="PF00153">
    <property type="entry name" value="Mito_carr"/>
    <property type="match status" value="1"/>
</dbReference>
<dbReference type="GO" id="GO:0016020">
    <property type="term" value="C:membrane"/>
    <property type="evidence" value="ECO:0007669"/>
    <property type="project" value="UniProtKB-SubCell"/>
</dbReference>
<keyword evidence="2 5" id="KW-0812">Transmembrane</keyword>
<dbReference type="SUPFAM" id="SSF103506">
    <property type="entry name" value="Mitochondrial carrier"/>
    <property type="match status" value="1"/>
</dbReference>
<dbReference type="KEGG" id="mlr:MELLADRAFT_92093"/>
<evidence type="ECO:0000313" key="8">
    <source>
        <dbReference type="Proteomes" id="UP000001072"/>
    </source>
</evidence>
<dbReference type="AlphaFoldDB" id="F4SEM6"/>
<comment type="similarity">
    <text evidence="6">Belongs to the mitochondrial carrier (TC 2.A.29) family.</text>
</comment>
<evidence type="ECO:0000256" key="4">
    <source>
        <dbReference type="ARBA" id="ARBA00023136"/>
    </source>
</evidence>
<gene>
    <name evidence="7" type="ORF">MELLADRAFT_92093</name>
</gene>
<dbReference type="VEuPathDB" id="FungiDB:MELLADRAFT_92093"/>
<evidence type="ECO:0008006" key="9">
    <source>
        <dbReference type="Google" id="ProtNLM"/>
    </source>
</evidence>
<dbReference type="Proteomes" id="UP000001072">
    <property type="component" value="Unassembled WGS sequence"/>
</dbReference>
<keyword evidence="4 5" id="KW-0472">Membrane</keyword>
<feature type="repeat" description="Solcar" evidence="5">
    <location>
        <begin position="1"/>
        <end position="54"/>
    </location>
</feature>
<dbReference type="STRING" id="747676.F4SEM6"/>
<evidence type="ECO:0000256" key="6">
    <source>
        <dbReference type="RuleBase" id="RU000488"/>
    </source>
</evidence>
<dbReference type="HOGENOM" id="CLU_3014672_0_0_1"/>
<comment type="subcellular location">
    <subcellularLocation>
        <location evidence="1">Membrane</location>
        <topology evidence="1">Multi-pass membrane protein</topology>
    </subcellularLocation>
</comment>
<dbReference type="OrthoDB" id="2139348at2759"/>
<dbReference type="GeneID" id="18936125"/>
<evidence type="ECO:0000256" key="3">
    <source>
        <dbReference type="ARBA" id="ARBA00022989"/>
    </source>
</evidence>
<evidence type="ECO:0000256" key="1">
    <source>
        <dbReference type="ARBA" id="ARBA00004141"/>
    </source>
</evidence>
<evidence type="ECO:0000313" key="7">
    <source>
        <dbReference type="EMBL" id="EGF96900.1"/>
    </source>
</evidence>
<accession>F4SEM6</accession>
<dbReference type="InParanoid" id="F4SEM6"/>
<sequence>MAANEKSRGFIEFGKAIVKARGWRGLYAGCGVTCLRSGPSSALIFWIVSRLESRFD</sequence>
<dbReference type="EMBL" id="GL883511">
    <property type="protein sequence ID" value="EGF96900.1"/>
    <property type="molecule type" value="Genomic_DNA"/>
</dbReference>
<keyword evidence="6" id="KW-0813">Transport</keyword>
<evidence type="ECO:0000256" key="5">
    <source>
        <dbReference type="PROSITE-ProRule" id="PRU00282"/>
    </source>
</evidence>
<evidence type="ECO:0000256" key="2">
    <source>
        <dbReference type="ARBA" id="ARBA00022692"/>
    </source>
</evidence>
<dbReference type="InterPro" id="IPR023395">
    <property type="entry name" value="MCP_dom_sf"/>
</dbReference>
<organism evidence="8">
    <name type="scientific">Melampsora larici-populina (strain 98AG31 / pathotype 3-4-7)</name>
    <name type="common">Poplar leaf rust fungus</name>
    <dbReference type="NCBI Taxonomy" id="747676"/>
    <lineage>
        <taxon>Eukaryota</taxon>
        <taxon>Fungi</taxon>
        <taxon>Dikarya</taxon>
        <taxon>Basidiomycota</taxon>
        <taxon>Pucciniomycotina</taxon>
        <taxon>Pucciniomycetes</taxon>
        <taxon>Pucciniales</taxon>
        <taxon>Melampsoraceae</taxon>
        <taxon>Melampsora</taxon>
    </lineage>
</organism>
<protein>
    <recommendedName>
        <fullName evidence="9">Mitochondrial carrier protein</fullName>
    </recommendedName>
</protein>
<dbReference type="RefSeq" id="XP_007419830.1">
    <property type="nucleotide sequence ID" value="XM_007419768.1"/>
</dbReference>
<name>F4SEM6_MELLP</name>
<keyword evidence="8" id="KW-1185">Reference proteome</keyword>
<keyword evidence="3" id="KW-1133">Transmembrane helix</keyword>
<dbReference type="Gene3D" id="1.50.40.10">
    <property type="entry name" value="Mitochondrial carrier domain"/>
    <property type="match status" value="1"/>
</dbReference>
<reference evidence="8" key="1">
    <citation type="journal article" date="2011" name="Proc. Natl. Acad. Sci. U.S.A.">
        <title>Obligate biotrophy features unraveled by the genomic analysis of rust fungi.</title>
        <authorList>
            <person name="Duplessis S."/>
            <person name="Cuomo C.A."/>
            <person name="Lin Y.-C."/>
            <person name="Aerts A."/>
            <person name="Tisserant E."/>
            <person name="Veneault-Fourrey C."/>
            <person name="Joly D.L."/>
            <person name="Hacquard S."/>
            <person name="Amselem J."/>
            <person name="Cantarel B.L."/>
            <person name="Chiu R."/>
            <person name="Coutinho P.M."/>
            <person name="Feau N."/>
            <person name="Field M."/>
            <person name="Frey P."/>
            <person name="Gelhaye E."/>
            <person name="Goldberg J."/>
            <person name="Grabherr M.G."/>
            <person name="Kodira C.D."/>
            <person name="Kohler A."/>
            <person name="Kuees U."/>
            <person name="Lindquist E.A."/>
            <person name="Lucas S.M."/>
            <person name="Mago R."/>
            <person name="Mauceli E."/>
            <person name="Morin E."/>
            <person name="Murat C."/>
            <person name="Pangilinan J.L."/>
            <person name="Park R."/>
            <person name="Pearson M."/>
            <person name="Quesneville H."/>
            <person name="Rouhier N."/>
            <person name="Sakthikumar S."/>
            <person name="Salamov A.A."/>
            <person name="Schmutz J."/>
            <person name="Selles B."/>
            <person name="Shapiro H."/>
            <person name="Tanguay P."/>
            <person name="Tuskan G.A."/>
            <person name="Henrissat B."/>
            <person name="Van de Peer Y."/>
            <person name="Rouze P."/>
            <person name="Ellis J.G."/>
            <person name="Dodds P.N."/>
            <person name="Schein J.E."/>
            <person name="Zhong S."/>
            <person name="Hamelin R.C."/>
            <person name="Grigoriev I.V."/>
            <person name="Szabo L.J."/>
            <person name="Martin F."/>
        </authorList>
    </citation>
    <scope>NUCLEOTIDE SEQUENCE [LARGE SCALE GENOMIC DNA]</scope>
    <source>
        <strain evidence="8">98AG31 / pathotype 3-4-7</strain>
    </source>
</reference>